<feature type="transmembrane region" description="Helical" evidence="1">
    <location>
        <begin position="156"/>
        <end position="175"/>
    </location>
</feature>
<protein>
    <submittedName>
        <fullName evidence="2">Membrane protein</fullName>
    </submittedName>
</protein>
<gene>
    <name evidence="2" type="ORF">GCM10011609_67690</name>
</gene>
<keyword evidence="1" id="KW-0472">Membrane</keyword>
<proteinExistence type="predicted"/>
<feature type="transmembrane region" description="Helical" evidence="1">
    <location>
        <begin position="116"/>
        <end position="136"/>
    </location>
</feature>
<dbReference type="EMBL" id="BMNC01000013">
    <property type="protein sequence ID" value="GGN17330.1"/>
    <property type="molecule type" value="Genomic_DNA"/>
</dbReference>
<feature type="transmembrane region" description="Helical" evidence="1">
    <location>
        <begin position="53"/>
        <end position="73"/>
    </location>
</feature>
<evidence type="ECO:0000313" key="3">
    <source>
        <dbReference type="Proteomes" id="UP000597656"/>
    </source>
</evidence>
<dbReference type="RefSeq" id="WP_229694016.1">
    <property type="nucleotide sequence ID" value="NZ_BMNC01000013.1"/>
</dbReference>
<keyword evidence="3" id="KW-1185">Reference proteome</keyword>
<evidence type="ECO:0000313" key="2">
    <source>
        <dbReference type="EMBL" id="GGN17330.1"/>
    </source>
</evidence>
<feature type="transmembrane region" description="Helical" evidence="1">
    <location>
        <begin position="182"/>
        <end position="200"/>
    </location>
</feature>
<keyword evidence="1" id="KW-1133">Transmembrane helix</keyword>
<sequence length="255" mass="28004">MTQGAVALTGSERLLFFFIGLVTTFVFIRISVRMIRAKVRWWPGNIVHGDTHVHHVVFGTVLLLLSSVTSLVIPDDMHGARLVAAAGLGVGAALVLDEFALILHLRDVYWTKAGRLSVDAVFLAVGLTGTFLLGARPFGYDEVLQLNPETTPASTFTLRVITIGVNLCFAIVALLKGKIWTGLLGLLVPVVPAVGAVRLARPGSPWARWRYLEGSRKLSRAYRREARIRQPIIKAKIAVQEFISGRHDLPDHDRS</sequence>
<keyword evidence="1" id="KW-0812">Transmembrane</keyword>
<name>A0ABQ2IQ15_9PSEU</name>
<feature type="transmembrane region" description="Helical" evidence="1">
    <location>
        <begin position="79"/>
        <end position="104"/>
    </location>
</feature>
<reference evidence="3" key="1">
    <citation type="journal article" date="2019" name="Int. J. Syst. Evol. Microbiol.">
        <title>The Global Catalogue of Microorganisms (GCM) 10K type strain sequencing project: providing services to taxonomists for standard genome sequencing and annotation.</title>
        <authorList>
            <consortium name="The Broad Institute Genomics Platform"/>
            <consortium name="The Broad Institute Genome Sequencing Center for Infectious Disease"/>
            <person name="Wu L."/>
            <person name="Ma J."/>
        </authorList>
    </citation>
    <scope>NUCLEOTIDE SEQUENCE [LARGE SCALE GENOMIC DNA]</scope>
    <source>
        <strain evidence="3">CGMCC 4.7319</strain>
    </source>
</reference>
<dbReference type="Proteomes" id="UP000597656">
    <property type="component" value="Unassembled WGS sequence"/>
</dbReference>
<feature type="transmembrane region" description="Helical" evidence="1">
    <location>
        <begin position="14"/>
        <end position="32"/>
    </location>
</feature>
<accession>A0ABQ2IQ15</accession>
<evidence type="ECO:0000256" key="1">
    <source>
        <dbReference type="SAM" id="Phobius"/>
    </source>
</evidence>
<comment type="caution">
    <text evidence="2">The sequence shown here is derived from an EMBL/GenBank/DDBJ whole genome shotgun (WGS) entry which is preliminary data.</text>
</comment>
<organism evidence="2 3">
    <name type="scientific">Lentzea pudingi</name>
    <dbReference type="NCBI Taxonomy" id="1789439"/>
    <lineage>
        <taxon>Bacteria</taxon>
        <taxon>Bacillati</taxon>
        <taxon>Actinomycetota</taxon>
        <taxon>Actinomycetes</taxon>
        <taxon>Pseudonocardiales</taxon>
        <taxon>Pseudonocardiaceae</taxon>
        <taxon>Lentzea</taxon>
    </lineage>
</organism>